<comment type="caution">
    <text evidence="1">The sequence shown here is derived from an EMBL/GenBank/DDBJ whole genome shotgun (WGS) entry which is preliminary data.</text>
</comment>
<dbReference type="EMBL" id="JAGSSW010000002">
    <property type="protein sequence ID" value="MBR8463642.1"/>
    <property type="molecule type" value="Genomic_DNA"/>
</dbReference>
<organism evidence="1 2">
    <name type="scientific">Campylobacter anatolicus</name>
    <dbReference type="NCBI Taxonomy" id="2829105"/>
    <lineage>
        <taxon>Bacteria</taxon>
        <taxon>Pseudomonadati</taxon>
        <taxon>Campylobacterota</taxon>
        <taxon>Epsilonproteobacteria</taxon>
        <taxon>Campylobacterales</taxon>
        <taxon>Campylobacteraceae</taxon>
        <taxon>Campylobacter</taxon>
    </lineage>
</organism>
<evidence type="ECO:0000313" key="1">
    <source>
        <dbReference type="EMBL" id="MBR8463642.1"/>
    </source>
</evidence>
<gene>
    <name evidence="1" type="ORF">KDD93_03520</name>
</gene>
<evidence type="ECO:0008006" key="3">
    <source>
        <dbReference type="Google" id="ProtNLM"/>
    </source>
</evidence>
<sequence>MNYDEFENKLKSVSLSKKDFSEMVKMSYTGVTNWKQTNSIPGWVDSWLENYEKGKTLDELLAIIKKYEKPL</sequence>
<dbReference type="RefSeq" id="WP_212141737.1">
    <property type="nucleotide sequence ID" value="NZ_JAGSSW010000002.1"/>
</dbReference>
<proteinExistence type="predicted"/>
<accession>A0ABS5HJE4</accession>
<evidence type="ECO:0000313" key="2">
    <source>
        <dbReference type="Proteomes" id="UP000682951"/>
    </source>
</evidence>
<name>A0ABS5HJE4_9BACT</name>
<protein>
    <recommendedName>
        <fullName evidence="3">Acyl carrier protein</fullName>
    </recommendedName>
</protein>
<dbReference type="Proteomes" id="UP000682951">
    <property type="component" value="Unassembled WGS sequence"/>
</dbReference>
<keyword evidence="2" id="KW-1185">Reference proteome</keyword>
<reference evidence="1 2" key="1">
    <citation type="submission" date="2021-04" db="EMBL/GenBank/DDBJ databases">
        <title>Molecular and phenotypic characterization and identification of bacterial isolates recovered from the Anatolian ground squirrels (Spermophilus xanthoprymnus) and which have the potential to form a new species in the Campylobacter genus.</title>
        <authorList>
            <person name="Aydin F."/>
            <person name="Abay S."/>
            <person name="Kayman T."/>
            <person name="Karakaya E."/>
            <person name="Mustak H.K."/>
            <person name="Mustak I.B."/>
            <person name="Bilgin N."/>
            <person name="Duzler A."/>
            <person name="Sahin O."/>
            <person name="Guran O."/>
            <person name="Saticioglu I.B."/>
        </authorList>
    </citation>
    <scope>NUCLEOTIDE SEQUENCE [LARGE SCALE GENOMIC DNA]</scope>
    <source>
        <strain evidence="2">faydin-G24</strain>
    </source>
</reference>